<comment type="caution">
    <text evidence="9">The sequence shown here is derived from an EMBL/GenBank/DDBJ whole genome shotgun (WGS) entry which is preliminary data.</text>
</comment>
<keyword evidence="6 8" id="KW-1133">Transmembrane helix</keyword>
<dbReference type="RefSeq" id="WP_002479686.1">
    <property type="nucleotide sequence ID" value="NZ_AXDY01000002.1"/>
</dbReference>
<dbReference type="GeneID" id="77330848"/>
<dbReference type="EMBL" id="AXDY01000002">
    <property type="protein sequence ID" value="ERS94353.1"/>
    <property type="molecule type" value="Genomic_DNA"/>
</dbReference>
<organism evidence="9 10">
    <name type="scientific">Staphylococcus simulans UMC-CNS-990</name>
    <dbReference type="NCBI Taxonomy" id="1405498"/>
    <lineage>
        <taxon>Bacteria</taxon>
        <taxon>Bacillati</taxon>
        <taxon>Bacillota</taxon>
        <taxon>Bacilli</taxon>
        <taxon>Bacillales</taxon>
        <taxon>Staphylococcaceae</taxon>
        <taxon>Staphylococcus</taxon>
    </lineage>
</organism>
<evidence type="ECO:0000256" key="4">
    <source>
        <dbReference type="ARBA" id="ARBA00022475"/>
    </source>
</evidence>
<keyword evidence="5 8" id="KW-0812">Transmembrane</keyword>
<evidence type="ECO:0000256" key="5">
    <source>
        <dbReference type="ARBA" id="ARBA00022692"/>
    </source>
</evidence>
<evidence type="ECO:0000256" key="7">
    <source>
        <dbReference type="ARBA" id="ARBA00023136"/>
    </source>
</evidence>
<comment type="similarity">
    <text evidence="2 8">Belongs to the CorA metal ion transporter (MIT) (TC 1.A.35) family.</text>
</comment>
<name>A0ABP2YXE2_STASI</name>
<accession>A0ABP2YXE2</accession>
<comment type="subcellular location">
    <subcellularLocation>
        <location evidence="1">Cell membrane</location>
        <topology evidence="1">Multi-pass membrane protein</topology>
    </subcellularLocation>
    <subcellularLocation>
        <location evidence="8">Membrane</location>
        <topology evidence="8">Multi-pass membrane protein</topology>
    </subcellularLocation>
</comment>
<protein>
    <recommendedName>
        <fullName evidence="8">Magnesium transport protein CorA</fullName>
    </recommendedName>
</protein>
<evidence type="ECO:0000256" key="3">
    <source>
        <dbReference type="ARBA" id="ARBA00022448"/>
    </source>
</evidence>
<comment type="function">
    <text evidence="8">Mediates influx of magnesium ions.</text>
</comment>
<dbReference type="PANTHER" id="PTHR46494">
    <property type="entry name" value="CORA FAMILY METAL ION TRANSPORTER (EUROFUNG)"/>
    <property type="match status" value="1"/>
</dbReference>
<proteinExistence type="inferred from homology"/>
<dbReference type="CDD" id="cd12831">
    <property type="entry name" value="TmCorA-like_u2"/>
    <property type="match status" value="1"/>
</dbReference>
<gene>
    <name evidence="8" type="primary">corA</name>
    <name evidence="9" type="ORF">SSIM_02560</name>
</gene>
<evidence type="ECO:0000313" key="10">
    <source>
        <dbReference type="Proteomes" id="UP000017131"/>
    </source>
</evidence>
<dbReference type="InterPro" id="IPR045861">
    <property type="entry name" value="CorA_cytoplasmic_dom"/>
</dbReference>
<keyword evidence="7 8" id="KW-0472">Membrane</keyword>
<evidence type="ECO:0000256" key="1">
    <source>
        <dbReference type="ARBA" id="ARBA00004651"/>
    </source>
</evidence>
<dbReference type="PANTHER" id="PTHR46494:SF1">
    <property type="entry name" value="CORA FAMILY METAL ION TRANSPORTER (EUROFUNG)"/>
    <property type="match status" value="1"/>
</dbReference>
<dbReference type="InterPro" id="IPR004488">
    <property type="entry name" value="Mg/Co-transport_prot_CorA"/>
</dbReference>
<evidence type="ECO:0000313" key="9">
    <source>
        <dbReference type="EMBL" id="ERS94353.1"/>
    </source>
</evidence>
<dbReference type="Gene3D" id="1.20.58.340">
    <property type="entry name" value="Magnesium transport protein CorA, transmembrane region"/>
    <property type="match status" value="2"/>
</dbReference>
<evidence type="ECO:0000256" key="2">
    <source>
        <dbReference type="ARBA" id="ARBA00009765"/>
    </source>
</evidence>
<dbReference type="SUPFAM" id="SSF143865">
    <property type="entry name" value="CorA soluble domain-like"/>
    <property type="match status" value="1"/>
</dbReference>
<feature type="transmembrane region" description="Helical" evidence="8">
    <location>
        <begin position="289"/>
        <end position="309"/>
    </location>
</feature>
<feature type="transmembrane region" description="Helical" evidence="8">
    <location>
        <begin position="257"/>
        <end position="277"/>
    </location>
</feature>
<dbReference type="NCBIfam" id="TIGR00383">
    <property type="entry name" value="corA"/>
    <property type="match status" value="1"/>
</dbReference>
<dbReference type="InterPro" id="IPR002523">
    <property type="entry name" value="MgTranspt_CorA/ZnTranspt_ZntB"/>
</dbReference>
<sequence>MSMSIYYQTHSHGFKTVEDKRDIPSDATVIWFDLNEPTEQENKFLLDNFDFNPLEVDDTIHANPRAKYKNYGDYQNIVFHRLSEQNYQVEVLNIFIKNNILITYHHQPIDEIEAVHKQVTAHFDKDLDCDDIVLYILDHIVDEYFNHVEKISDKVFMFEDEHGGERTNKYMMDDLFDLRSDIIKMNRIIMPMKELIDTLQYSSALVRDERHRMYIQHIKDHIVKEENMLRTAQDITKEIRDNFESYTTYRMNHVMQILTIVSMIFMPLTLLAGIYGMNFEYMPELKWHYGYFICLGLMVLITLWCLWFFKRKNML</sequence>
<keyword evidence="4 8" id="KW-1003">Cell membrane</keyword>
<dbReference type="Gene3D" id="3.30.460.20">
    <property type="entry name" value="CorA soluble domain-like"/>
    <property type="match status" value="1"/>
</dbReference>
<keyword evidence="8" id="KW-0406">Ion transport</keyword>
<reference evidence="9 10" key="1">
    <citation type="journal article" date="2013" name="Genome Announc.">
        <title>Draft Genome Sequence of Staphylococcus simulans UMC-CNS-990, Isolated from a Case of Chronic Bovine Mastitis.</title>
        <authorList>
            <person name="Calcutt M.J."/>
            <person name="Foecking M.F."/>
            <person name="Hsieh H.Y."/>
            <person name="Perry J."/>
            <person name="Stewart G.C."/>
            <person name="Middleton J.R."/>
        </authorList>
    </citation>
    <scope>NUCLEOTIDE SEQUENCE [LARGE SCALE GENOMIC DNA]</scope>
    <source>
        <strain evidence="9 10">UMC-CNS-990</strain>
    </source>
</reference>
<evidence type="ECO:0000256" key="6">
    <source>
        <dbReference type="ARBA" id="ARBA00022989"/>
    </source>
</evidence>
<dbReference type="SUPFAM" id="SSF144083">
    <property type="entry name" value="Magnesium transport protein CorA, transmembrane region"/>
    <property type="match status" value="1"/>
</dbReference>
<evidence type="ECO:0000256" key="8">
    <source>
        <dbReference type="RuleBase" id="RU362010"/>
    </source>
</evidence>
<keyword evidence="10" id="KW-1185">Reference proteome</keyword>
<keyword evidence="8" id="KW-0460">Magnesium</keyword>
<dbReference type="InterPro" id="IPR045863">
    <property type="entry name" value="CorA_TM1_TM2"/>
</dbReference>
<dbReference type="Pfam" id="PF01544">
    <property type="entry name" value="CorA"/>
    <property type="match status" value="1"/>
</dbReference>
<keyword evidence="3 8" id="KW-0813">Transport</keyword>
<dbReference type="Proteomes" id="UP000017131">
    <property type="component" value="Unassembled WGS sequence"/>
</dbReference>